<comment type="caution">
    <text evidence="3">The sequence shown here is derived from an EMBL/GenBank/DDBJ whole genome shotgun (WGS) entry which is preliminary data.</text>
</comment>
<gene>
    <name evidence="3" type="ORF">ABOM_003326</name>
</gene>
<evidence type="ECO:0000313" key="4">
    <source>
        <dbReference type="Proteomes" id="UP000179179"/>
    </source>
</evidence>
<evidence type="ECO:0000259" key="2">
    <source>
        <dbReference type="Pfam" id="PF09995"/>
    </source>
</evidence>
<feature type="transmembrane region" description="Helical" evidence="1">
    <location>
        <begin position="149"/>
        <end position="170"/>
    </location>
</feature>
<keyword evidence="1" id="KW-0472">Membrane</keyword>
<sequence length="307" mass="36030">MHAVPERRKVCPVEYANSPTLQYRPSQPVYQHSHLPDFGSAMYKLLSSGNMSTKDHLINCKAITSEIVSLISLQYANILVNSHPQVAQGVQSHSYFRTDPMSRVYYSFLYIHGVFGTPEERDYVTRMVNKAHRGVRGRNYNAMDPKQQLWVASCFFVATLTVQETFFGLLDEQSTEALYKDAFRFGTSLQVPPDMWPESIHKFWEYWNHEIHHFEATPAVLSVIDDILYPHNLPLWVLVFSPILRIFTIHWLSETYRARYGLRTTWLTSLVFCTSVFIIQWVYPLLPELVRHCHVYYLKRELRKYVK</sequence>
<keyword evidence="1" id="KW-1133">Transmembrane helix</keyword>
<reference evidence="3 4" key="1">
    <citation type="journal article" date="2016" name="Genome Biol. Evol.">
        <title>Draft genome sequence of an aflatoxigenic Aspergillus species, A. bombycis.</title>
        <authorList>
            <person name="Moore G.G."/>
            <person name="Mack B.M."/>
            <person name="Beltz S.B."/>
            <person name="Gilbert M.K."/>
        </authorList>
    </citation>
    <scope>NUCLEOTIDE SEQUENCE [LARGE SCALE GENOMIC DNA]</scope>
    <source>
        <strain evidence="4">NRRL 26010</strain>
    </source>
</reference>
<evidence type="ECO:0000313" key="3">
    <source>
        <dbReference type="EMBL" id="OGM47787.1"/>
    </source>
</evidence>
<dbReference type="PANTHER" id="PTHR36151:SF3">
    <property type="entry name" value="ER-BOUND OXYGENASE MPAB_MPAB'_RUBBER OXYGENASE CATALYTIC DOMAIN-CONTAINING PROTEIN"/>
    <property type="match status" value="1"/>
</dbReference>
<dbReference type="GO" id="GO:0016491">
    <property type="term" value="F:oxidoreductase activity"/>
    <property type="evidence" value="ECO:0007669"/>
    <property type="project" value="InterPro"/>
</dbReference>
<feature type="transmembrane region" description="Helical" evidence="1">
    <location>
        <begin position="233"/>
        <end position="252"/>
    </location>
</feature>
<evidence type="ECO:0000256" key="1">
    <source>
        <dbReference type="SAM" id="Phobius"/>
    </source>
</evidence>
<accession>A0A1F8A7W1</accession>
<protein>
    <recommendedName>
        <fullName evidence="2">ER-bound oxygenase mpaB/mpaB'/Rubber oxygenase catalytic domain-containing protein</fullName>
    </recommendedName>
</protein>
<feature type="transmembrane region" description="Helical" evidence="1">
    <location>
        <begin position="264"/>
        <end position="283"/>
    </location>
</feature>
<keyword evidence="1" id="KW-0812">Transmembrane</keyword>
<dbReference type="InterPro" id="IPR018713">
    <property type="entry name" value="MPAB/Lcp_cat_dom"/>
</dbReference>
<dbReference type="PANTHER" id="PTHR36151">
    <property type="entry name" value="BLR2777 PROTEIN"/>
    <property type="match status" value="1"/>
</dbReference>
<dbReference type="Proteomes" id="UP000179179">
    <property type="component" value="Unassembled WGS sequence"/>
</dbReference>
<feature type="domain" description="ER-bound oxygenase mpaB/mpaB'/Rubber oxygenase catalytic" evidence="2">
    <location>
        <begin position="66"/>
        <end position="272"/>
    </location>
</feature>
<dbReference type="EMBL" id="LYCR01000020">
    <property type="protein sequence ID" value="OGM47787.1"/>
    <property type="molecule type" value="Genomic_DNA"/>
</dbReference>
<dbReference type="Pfam" id="PF09995">
    <property type="entry name" value="MPAB_Lcp_cat"/>
    <property type="match status" value="1"/>
</dbReference>
<dbReference type="GeneID" id="34446716"/>
<dbReference type="RefSeq" id="XP_022391504.1">
    <property type="nucleotide sequence ID" value="XM_022530456.1"/>
</dbReference>
<name>A0A1F8A7W1_9EURO</name>
<dbReference type="AlphaFoldDB" id="A0A1F8A7W1"/>
<keyword evidence="4" id="KW-1185">Reference proteome</keyword>
<organism evidence="3 4">
    <name type="scientific">Aspergillus bombycis</name>
    <dbReference type="NCBI Taxonomy" id="109264"/>
    <lineage>
        <taxon>Eukaryota</taxon>
        <taxon>Fungi</taxon>
        <taxon>Dikarya</taxon>
        <taxon>Ascomycota</taxon>
        <taxon>Pezizomycotina</taxon>
        <taxon>Eurotiomycetes</taxon>
        <taxon>Eurotiomycetidae</taxon>
        <taxon>Eurotiales</taxon>
        <taxon>Aspergillaceae</taxon>
        <taxon>Aspergillus</taxon>
    </lineage>
</organism>
<dbReference type="OrthoDB" id="5131368at2759"/>
<proteinExistence type="predicted"/>